<feature type="transmembrane region" description="Helical" evidence="1">
    <location>
        <begin position="230"/>
        <end position="250"/>
    </location>
</feature>
<dbReference type="InterPro" id="IPR032809">
    <property type="entry name" value="Put_HupE_UreJ"/>
</dbReference>
<feature type="transmembrane region" description="Helical" evidence="1">
    <location>
        <begin position="285"/>
        <end position="307"/>
    </location>
</feature>
<keyword evidence="1" id="KW-0472">Membrane</keyword>
<feature type="transmembrane region" description="Helical" evidence="1">
    <location>
        <begin position="353"/>
        <end position="373"/>
    </location>
</feature>
<feature type="transmembrane region" description="Helical" evidence="1">
    <location>
        <begin position="314"/>
        <end position="333"/>
    </location>
</feature>
<evidence type="ECO:0000256" key="1">
    <source>
        <dbReference type="SAM" id="Phobius"/>
    </source>
</evidence>
<proteinExistence type="predicted"/>
<gene>
    <name evidence="2" type="ORF">GCM10011348_20360</name>
</gene>
<keyword evidence="1" id="KW-0812">Transmembrane</keyword>
<dbReference type="Pfam" id="PF13795">
    <property type="entry name" value="HupE_UreJ_2"/>
    <property type="match status" value="1"/>
</dbReference>
<evidence type="ECO:0008006" key="4">
    <source>
        <dbReference type="Google" id="ProtNLM"/>
    </source>
</evidence>
<evidence type="ECO:0000313" key="2">
    <source>
        <dbReference type="EMBL" id="GGO81406.1"/>
    </source>
</evidence>
<organism evidence="2 3">
    <name type="scientific">Marinobacterium nitratireducens</name>
    <dbReference type="NCBI Taxonomy" id="518897"/>
    <lineage>
        <taxon>Bacteria</taxon>
        <taxon>Pseudomonadati</taxon>
        <taxon>Pseudomonadota</taxon>
        <taxon>Gammaproteobacteria</taxon>
        <taxon>Oceanospirillales</taxon>
        <taxon>Oceanospirillaceae</taxon>
        <taxon>Marinobacterium</taxon>
    </lineage>
</organism>
<dbReference type="RefSeq" id="WP_188860474.1">
    <property type="nucleotide sequence ID" value="NZ_BMLT01000004.1"/>
</dbReference>
<dbReference type="Proteomes" id="UP000599578">
    <property type="component" value="Unassembled WGS sequence"/>
</dbReference>
<protein>
    <recommendedName>
        <fullName evidence="4">HupE / UreJ protein</fullName>
    </recommendedName>
</protein>
<sequence length="416" mass="44581">MPTKPSHLLHGLVFVVAMLAAGPSSAHFQNFLGRIVHLTPVDGGIRLYARLPLAAVLLPGDWQPGDSVPYSREAPGSDRPDALLLDTATVESEPGPLQERLRDALLIEPSVSTQRIEAIRIEAIGERSPFSQLAQIRGQLNEPLLLPKAPLPLADAVIDFSAFYPGLALADIKTLSSNPGEWPDIAARTINILTLYLPDGATRLTSQGPLHARLQAEDGGVTLLTQVRSGYHHVMIGLDHLLFMLILILAARQWRGFLRISAAFTLGHSITLGLGAAGWLGAPAWFVPLIETAIALTIVYSGACLLLGRGDRLLAGRVFAIGLLHGLGFAFVLQQASGSAPGDLLRAWFGFNLGIELGQLSVYLVAAPLLWLLKRYWPPVCLQPQHALGLPCLLVASAWTLQRGLELAGSVGFLGT</sequence>
<dbReference type="AlphaFoldDB" id="A0A917ZEL6"/>
<name>A0A917ZEL6_9GAMM</name>
<keyword evidence="1" id="KW-1133">Transmembrane helix</keyword>
<reference evidence="2 3" key="1">
    <citation type="journal article" date="2014" name="Int. J. Syst. Evol. Microbiol.">
        <title>Complete genome sequence of Corynebacterium casei LMG S-19264T (=DSM 44701T), isolated from a smear-ripened cheese.</title>
        <authorList>
            <consortium name="US DOE Joint Genome Institute (JGI-PGF)"/>
            <person name="Walter F."/>
            <person name="Albersmeier A."/>
            <person name="Kalinowski J."/>
            <person name="Ruckert C."/>
        </authorList>
    </citation>
    <scope>NUCLEOTIDE SEQUENCE [LARGE SCALE GENOMIC DNA]</scope>
    <source>
        <strain evidence="2 3">CGMCC 1.7286</strain>
    </source>
</reference>
<dbReference type="EMBL" id="BMLT01000004">
    <property type="protein sequence ID" value="GGO81406.1"/>
    <property type="molecule type" value="Genomic_DNA"/>
</dbReference>
<feature type="transmembrane region" description="Helical" evidence="1">
    <location>
        <begin position="257"/>
        <end position="279"/>
    </location>
</feature>
<comment type="caution">
    <text evidence="2">The sequence shown here is derived from an EMBL/GenBank/DDBJ whole genome shotgun (WGS) entry which is preliminary data.</text>
</comment>
<accession>A0A917ZEL6</accession>
<evidence type="ECO:0000313" key="3">
    <source>
        <dbReference type="Proteomes" id="UP000599578"/>
    </source>
</evidence>
<keyword evidence="3" id="KW-1185">Reference proteome</keyword>